<dbReference type="CDD" id="cd00590">
    <property type="entry name" value="RRM_SF"/>
    <property type="match status" value="1"/>
</dbReference>
<dbReference type="EMBL" id="JAPFFF010000064">
    <property type="protein sequence ID" value="KAK8836582.1"/>
    <property type="molecule type" value="Genomic_DNA"/>
</dbReference>
<dbReference type="InterPro" id="IPR002343">
    <property type="entry name" value="Hud_Sxl_RNA"/>
</dbReference>
<dbReference type="Proteomes" id="UP001470230">
    <property type="component" value="Unassembled WGS sequence"/>
</dbReference>
<evidence type="ECO:0000313" key="5">
    <source>
        <dbReference type="EMBL" id="KAK8836582.1"/>
    </source>
</evidence>
<keyword evidence="1" id="KW-0677">Repeat</keyword>
<dbReference type="SMART" id="SM00360">
    <property type="entry name" value="RRM"/>
    <property type="match status" value="4"/>
</dbReference>
<feature type="domain" description="RRM" evidence="4">
    <location>
        <begin position="7"/>
        <end position="99"/>
    </location>
</feature>
<dbReference type="InterPro" id="IPR000504">
    <property type="entry name" value="RRM_dom"/>
</dbReference>
<proteinExistence type="predicted"/>
<dbReference type="Gene3D" id="3.30.70.330">
    <property type="match status" value="4"/>
</dbReference>
<sequence>MSQVQTSTIYVADLPASKDPSGQPVSDIEEDFLRELFQEFNVVKSPEAVTIKTKLGRSGNPYSYAFIKFESREDALKAIADMNYTKLNNIPIRLMTADKETKMIVRNNQGNLFIKNLDPEIEVSQLHDAFSNFGEIISCKIPSDIKNVPREDNPSVLEKRTVSRGYGYVQFRNQEDAKQAMADLKDASINGHSIEIQPFCRRQHQNPATTFTNIYIKNFPETFTDDDIKQLFEGYGTPLSYKVVTDENGTSKQFGFCCMKDHEEAIKAVEELNGKEIDNLVIQCCRAMSKAERLKELQTQSEKWRKANFEKYKGRNLYVRNLDENTTEDDLMNIFSDYGHIESARIMRDENGNSRKFGFICFSTQEEANKCLKESTLALINDKQAYVAMAMSKDQRMKENLMKIQQRKMENNSKVNNAQSEMAIYQGIQQQIPFQQPSFPYNQMLQPQNALNNIQPQAANFLFSPENIAFNPFYQNQIGRYTQDAKTMLRSEIIEKYPNNTILLQKLRDMSDEQANELATNQELFIKWMELQ</sequence>
<feature type="domain" description="RRM" evidence="4">
    <location>
        <begin position="110"/>
        <end position="197"/>
    </location>
</feature>
<feature type="domain" description="RRM" evidence="4">
    <location>
        <begin position="315"/>
        <end position="392"/>
    </location>
</feature>
<gene>
    <name evidence="5" type="ORF">M9Y10_037516</name>
</gene>
<dbReference type="PROSITE" id="PS50102">
    <property type="entry name" value="RRM"/>
    <property type="match status" value="4"/>
</dbReference>
<evidence type="ECO:0000313" key="6">
    <source>
        <dbReference type="Proteomes" id="UP001470230"/>
    </source>
</evidence>
<keyword evidence="6" id="KW-1185">Reference proteome</keyword>
<dbReference type="Pfam" id="PF00076">
    <property type="entry name" value="RRM_1"/>
    <property type="match status" value="5"/>
</dbReference>
<evidence type="ECO:0000259" key="4">
    <source>
        <dbReference type="PROSITE" id="PS50102"/>
    </source>
</evidence>
<accession>A0ABR2GT97</accession>
<evidence type="ECO:0000256" key="3">
    <source>
        <dbReference type="PROSITE-ProRule" id="PRU00176"/>
    </source>
</evidence>
<dbReference type="PANTHER" id="PTHR24012">
    <property type="entry name" value="RNA BINDING PROTEIN"/>
    <property type="match status" value="1"/>
</dbReference>
<reference evidence="5 6" key="1">
    <citation type="submission" date="2024-04" db="EMBL/GenBank/DDBJ databases">
        <title>Tritrichomonas musculus Genome.</title>
        <authorList>
            <person name="Alves-Ferreira E."/>
            <person name="Grigg M."/>
            <person name="Lorenzi H."/>
            <person name="Galac M."/>
        </authorList>
    </citation>
    <scope>NUCLEOTIDE SEQUENCE [LARGE SCALE GENOMIC DNA]</scope>
    <source>
        <strain evidence="5 6">EAF2021</strain>
    </source>
</reference>
<dbReference type="InterPro" id="IPR012677">
    <property type="entry name" value="Nucleotide-bd_a/b_plait_sf"/>
</dbReference>
<dbReference type="PRINTS" id="PR00961">
    <property type="entry name" value="HUDSXLRNA"/>
</dbReference>
<keyword evidence="2 3" id="KW-0694">RNA-binding</keyword>
<protein>
    <recommendedName>
        <fullName evidence="4">RRM domain-containing protein</fullName>
    </recommendedName>
</protein>
<dbReference type="SUPFAM" id="SSF54928">
    <property type="entry name" value="RNA-binding domain, RBD"/>
    <property type="match status" value="2"/>
</dbReference>
<name>A0ABR2GT97_9EUKA</name>
<dbReference type="InterPro" id="IPR035979">
    <property type="entry name" value="RBD_domain_sf"/>
</dbReference>
<feature type="domain" description="RRM" evidence="4">
    <location>
        <begin position="212"/>
        <end position="289"/>
    </location>
</feature>
<comment type="caution">
    <text evidence="5">The sequence shown here is derived from an EMBL/GenBank/DDBJ whole genome shotgun (WGS) entry which is preliminary data.</text>
</comment>
<evidence type="ECO:0000256" key="1">
    <source>
        <dbReference type="ARBA" id="ARBA00022737"/>
    </source>
</evidence>
<organism evidence="5 6">
    <name type="scientific">Tritrichomonas musculus</name>
    <dbReference type="NCBI Taxonomy" id="1915356"/>
    <lineage>
        <taxon>Eukaryota</taxon>
        <taxon>Metamonada</taxon>
        <taxon>Parabasalia</taxon>
        <taxon>Tritrichomonadida</taxon>
        <taxon>Tritrichomonadidae</taxon>
        <taxon>Tritrichomonas</taxon>
    </lineage>
</organism>
<evidence type="ECO:0000256" key="2">
    <source>
        <dbReference type="ARBA" id="ARBA00022884"/>
    </source>
</evidence>